<sequence length="214" mass="24592">MQHQQINTGISICYQAEPHGIGQTEIHSRQPLNAPEQPHVQSTQTEILTGQLRLDSWGTKPNPWRRPEPEGTLQSFDEGHSHLFGNDNFMVIKDGKSIHISLMKEQVLDLFSKTFTFMGFSMLLLNYLRITHLHCWCCRCVVAFYVKKPPRFGLNLSANSQRSSFKLFATSVNRITNDNFKENSYFQTEGEIRAPTNGISNLQSPYQRWNMDAN</sequence>
<evidence type="ECO:0000313" key="2">
    <source>
        <dbReference type="Proteomes" id="UP000834106"/>
    </source>
</evidence>
<proteinExistence type="predicted"/>
<accession>A0AAD1ZAZ1</accession>
<organism evidence="1 2">
    <name type="scientific">Fraxinus pennsylvanica</name>
    <dbReference type="NCBI Taxonomy" id="56036"/>
    <lineage>
        <taxon>Eukaryota</taxon>
        <taxon>Viridiplantae</taxon>
        <taxon>Streptophyta</taxon>
        <taxon>Embryophyta</taxon>
        <taxon>Tracheophyta</taxon>
        <taxon>Spermatophyta</taxon>
        <taxon>Magnoliopsida</taxon>
        <taxon>eudicotyledons</taxon>
        <taxon>Gunneridae</taxon>
        <taxon>Pentapetalae</taxon>
        <taxon>asterids</taxon>
        <taxon>lamiids</taxon>
        <taxon>Lamiales</taxon>
        <taxon>Oleaceae</taxon>
        <taxon>Oleeae</taxon>
        <taxon>Fraxinus</taxon>
    </lineage>
</organism>
<name>A0AAD1ZAZ1_9LAMI</name>
<evidence type="ECO:0000313" key="1">
    <source>
        <dbReference type="EMBL" id="CAI9766427.1"/>
    </source>
</evidence>
<gene>
    <name evidence="1" type="ORF">FPE_LOCUS13857</name>
</gene>
<dbReference type="AlphaFoldDB" id="A0AAD1ZAZ1"/>
<protein>
    <submittedName>
        <fullName evidence="1">Uncharacterized protein</fullName>
    </submittedName>
</protein>
<dbReference type="Proteomes" id="UP000834106">
    <property type="component" value="Chromosome 8"/>
</dbReference>
<keyword evidence="2" id="KW-1185">Reference proteome</keyword>
<reference evidence="1" key="1">
    <citation type="submission" date="2023-05" db="EMBL/GenBank/DDBJ databases">
        <authorList>
            <person name="Huff M."/>
        </authorList>
    </citation>
    <scope>NUCLEOTIDE SEQUENCE</scope>
</reference>
<dbReference type="EMBL" id="OU503043">
    <property type="protein sequence ID" value="CAI9766427.1"/>
    <property type="molecule type" value="Genomic_DNA"/>
</dbReference>